<accession>A0A8R7PFX0</accession>
<reference evidence="2" key="2">
    <citation type="submission" date="2018-03" db="EMBL/GenBank/DDBJ databases">
        <title>The Triticum urartu genome reveals the dynamic nature of wheat genome evolution.</title>
        <authorList>
            <person name="Ling H."/>
            <person name="Ma B."/>
            <person name="Shi X."/>
            <person name="Liu H."/>
            <person name="Dong L."/>
            <person name="Sun H."/>
            <person name="Cao Y."/>
            <person name="Gao Q."/>
            <person name="Zheng S."/>
            <person name="Li Y."/>
            <person name="Yu Y."/>
            <person name="Du H."/>
            <person name="Qi M."/>
            <person name="Li Y."/>
            <person name="Yu H."/>
            <person name="Cui Y."/>
            <person name="Wang N."/>
            <person name="Chen C."/>
            <person name="Wu H."/>
            <person name="Zhao Y."/>
            <person name="Zhang J."/>
            <person name="Li Y."/>
            <person name="Zhou W."/>
            <person name="Zhang B."/>
            <person name="Hu W."/>
            <person name="Eijk M."/>
            <person name="Tang J."/>
            <person name="Witsenboer H."/>
            <person name="Zhao S."/>
            <person name="Li Z."/>
            <person name="Zhang A."/>
            <person name="Wang D."/>
            <person name="Liang C."/>
        </authorList>
    </citation>
    <scope>NUCLEOTIDE SEQUENCE [LARGE SCALE GENOMIC DNA]</scope>
    <source>
        <strain evidence="2">cv. G1812</strain>
    </source>
</reference>
<feature type="region of interest" description="Disordered" evidence="1">
    <location>
        <begin position="1"/>
        <end position="29"/>
    </location>
</feature>
<sequence>MHLFQDHFKAQPGFHTAPPLDAPSTTLQA</sequence>
<dbReference type="AlphaFoldDB" id="A0A8R7PFX0"/>
<dbReference type="EnsemblPlants" id="TuG1812G0200003196.01.T01">
    <property type="protein sequence ID" value="TuG1812G0200003196.01.T01.cds436104"/>
    <property type="gene ID" value="TuG1812G0200003196.01"/>
</dbReference>
<proteinExistence type="predicted"/>
<organism evidence="2 3">
    <name type="scientific">Triticum urartu</name>
    <name type="common">Red wild einkorn</name>
    <name type="synonym">Crithodium urartu</name>
    <dbReference type="NCBI Taxonomy" id="4572"/>
    <lineage>
        <taxon>Eukaryota</taxon>
        <taxon>Viridiplantae</taxon>
        <taxon>Streptophyta</taxon>
        <taxon>Embryophyta</taxon>
        <taxon>Tracheophyta</taxon>
        <taxon>Spermatophyta</taxon>
        <taxon>Magnoliopsida</taxon>
        <taxon>Liliopsida</taxon>
        <taxon>Poales</taxon>
        <taxon>Poaceae</taxon>
        <taxon>BOP clade</taxon>
        <taxon>Pooideae</taxon>
        <taxon>Triticodae</taxon>
        <taxon>Triticeae</taxon>
        <taxon>Triticinae</taxon>
        <taxon>Triticum</taxon>
    </lineage>
</organism>
<evidence type="ECO:0000313" key="2">
    <source>
        <dbReference type="EnsemblPlants" id="TuG1812G0200003196.01.T01.cds436104"/>
    </source>
</evidence>
<name>A0A8R7PFX0_TRIUA</name>
<keyword evidence="3" id="KW-1185">Reference proteome</keyword>
<dbReference type="Proteomes" id="UP000015106">
    <property type="component" value="Chromosome 2"/>
</dbReference>
<evidence type="ECO:0000256" key="1">
    <source>
        <dbReference type="SAM" id="MobiDB-lite"/>
    </source>
</evidence>
<evidence type="ECO:0000313" key="3">
    <source>
        <dbReference type="Proteomes" id="UP000015106"/>
    </source>
</evidence>
<reference evidence="3" key="1">
    <citation type="journal article" date="2013" name="Nature">
        <title>Draft genome of the wheat A-genome progenitor Triticum urartu.</title>
        <authorList>
            <person name="Ling H.Q."/>
            <person name="Zhao S."/>
            <person name="Liu D."/>
            <person name="Wang J."/>
            <person name="Sun H."/>
            <person name="Zhang C."/>
            <person name="Fan H."/>
            <person name="Li D."/>
            <person name="Dong L."/>
            <person name="Tao Y."/>
            <person name="Gao C."/>
            <person name="Wu H."/>
            <person name="Li Y."/>
            <person name="Cui Y."/>
            <person name="Guo X."/>
            <person name="Zheng S."/>
            <person name="Wang B."/>
            <person name="Yu K."/>
            <person name="Liang Q."/>
            <person name="Yang W."/>
            <person name="Lou X."/>
            <person name="Chen J."/>
            <person name="Feng M."/>
            <person name="Jian J."/>
            <person name="Zhang X."/>
            <person name="Luo G."/>
            <person name="Jiang Y."/>
            <person name="Liu J."/>
            <person name="Wang Z."/>
            <person name="Sha Y."/>
            <person name="Zhang B."/>
            <person name="Wu H."/>
            <person name="Tang D."/>
            <person name="Shen Q."/>
            <person name="Xue P."/>
            <person name="Zou S."/>
            <person name="Wang X."/>
            <person name="Liu X."/>
            <person name="Wang F."/>
            <person name="Yang Y."/>
            <person name="An X."/>
            <person name="Dong Z."/>
            <person name="Zhang K."/>
            <person name="Zhang X."/>
            <person name="Luo M.C."/>
            <person name="Dvorak J."/>
            <person name="Tong Y."/>
            <person name="Wang J."/>
            <person name="Yang H."/>
            <person name="Li Z."/>
            <person name="Wang D."/>
            <person name="Zhang A."/>
            <person name="Wang J."/>
        </authorList>
    </citation>
    <scope>NUCLEOTIDE SEQUENCE</scope>
    <source>
        <strain evidence="3">cv. G1812</strain>
    </source>
</reference>
<protein>
    <submittedName>
        <fullName evidence="2">Uncharacterized protein</fullName>
    </submittedName>
</protein>
<dbReference type="Gramene" id="TuG1812G0200003196.01.T01">
    <property type="protein sequence ID" value="TuG1812G0200003196.01.T01.cds436104"/>
    <property type="gene ID" value="TuG1812G0200003196.01"/>
</dbReference>
<reference evidence="2" key="3">
    <citation type="submission" date="2022-06" db="UniProtKB">
        <authorList>
            <consortium name="EnsemblPlants"/>
        </authorList>
    </citation>
    <scope>IDENTIFICATION</scope>
</reference>